<reference evidence="1" key="1">
    <citation type="submission" date="2020-04" db="EMBL/GenBank/DDBJ databases">
        <title>Deep metagenomics examines the oral microbiome during advanced dental caries in children, revealing novel taxa and co-occurrences with host molecules.</title>
        <authorList>
            <person name="Baker J.L."/>
            <person name="Morton J.T."/>
            <person name="Dinis M."/>
            <person name="Alvarez R."/>
            <person name="Tran N.C."/>
            <person name="Knight R."/>
            <person name="Edlund A."/>
        </authorList>
    </citation>
    <scope>NUCLEOTIDE SEQUENCE</scope>
    <source>
        <strain evidence="1">JCVI_32_bin.24</strain>
    </source>
</reference>
<name>A0A930BTM8_9RHOO</name>
<evidence type="ECO:0000313" key="1">
    <source>
        <dbReference type="EMBL" id="MBF1163753.1"/>
    </source>
</evidence>
<dbReference type="Pfam" id="PF12974">
    <property type="entry name" value="Phosphonate-bd"/>
    <property type="match status" value="1"/>
</dbReference>
<gene>
    <name evidence="1" type="ORF">HXL68_01805</name>
</gene>
<dbReference type="Gene3D" id="3.40.190.10">
    <property type="entry name" value="Periplasmic binding protein-like II"/>
    <property type="match status" value="2"/>
</dbReference>
<dbReference type="Proteomes" id="UP000718593">
    <property type="component" value="Unassembled WGS sequence"/>
</dbReference>
<dbReference type="AlphaFoldDB" id="A0A930BTM8"/>
<protein>
    <submittedName>
        <fullName evidence="1">Phosphate/phosphite/phosphonate ABC transporter substrate-binding protein</fullName>
    </submittedName>
</protein>
<evidence type="ECO:0000313" key="2">
    <source>
        <dbReference type="Proteomes" id="UP000718593"/>
    </source>
</evidence>
<dbReference type="EMBL" id="JABZMI010000014">
    <property type="protein sequence ID" value="MBF1163753.1"/>
    <property type="molecule type" value="Genomic_DNA"/>
</dbReference>
<comment type="caution">
    <text evidence="1">The sequence shown here is derived from an EMBL/GenBank/DDBJ whole genome shotgun (WGS) entry which is preliminary data.</text>
</comment>
<dbReference type="SUPFAM" id="SSF53850">
    <property type="entry name" value="Periplasmic binding protein-like II"/>
    <property type="match status" value="1"/>
</dbReference>
<organism evidence="1 2">
    <name type="scientific">Dechloromonas agitata</name>
    <dbReference type="NCBI Taxonomy" id="73030"/>
    <lineage>
        <taxon>Bacteria</taxon>
        <taxon>Pseudomonadati</taxon>
        <taxon>Pseudomonadota</taxon>
        <taxon>Betaproteobacteria</taxon>
        <taxon>Rhodocyclales</taxon>
        <taxon>Azonexaceae</taxon>
        <taxon>Dechloromonas</taxon>
    </lineage>
</organism>
<dbReference type="PANTHER" id="PTHR35841:SF1">
    <property type="entry name" value="PHOSPHONATES-BINDING PERIPLASMIC PROTEIN"/>
    <property type="match status" value="1"/>
</dbReference>
<accession>A0A930BTM8</accession>
<sequence>MPHLAYHFFFLVFLGLFALLSPRASQADETVYRFGVVPQFEHRKLFAIWKPIIDEISRRTGIRLELAATLTVPEFERALSAGNYDFVYANPYHILREYTHQGYLPLVRDDKPLRGILVVHRDNPVRSPVELRGQRLAIPSFNAVGASLLLRADLEDLFKVEMIPVNVKTHSSAYLQVASGQLPAAGGVEKTLQEQDVRVRDLLRVIYTTRDMPSHPVAAHPRVPPRLRKAVQQAILNLDGSKAGHELLAHVPIQRAVATSMQDYLPMRQWGLDRFWAD</sequence>
<proteinExistence type="predicted"/>
<dbReference type="PANTHER" id="PTHR35841">
    <property type="entry name" value="PHOSPHONATES-BINDING PERIPLASMIC PROTEIN"/>
    <property type="match status" value="1"/>
</dbReference>